<evidence type="ECO:0000256" key="1">
    <source>
        <dbReference type="SAM" id="MobiDB-lite"/>
    </source>
</evidence>
<feature type="region of interest" description="Disordered" evidence="1">
    <location>
        <begin position="64"/>
        <end position="94"/>
    </location>
</feature>
<evidence type="ECO:0000256" key="2">
    <source>
        <dbReference type="SAM" id="Phobius"/>
    </source>
</evidence>
<feature type="compositionally biased region" description="Polar residues" evidence="1">
    <location>
        <begin position="64"/>
        <end position="87"/>
    </location>
</feature>
<dbReference type="Proteomes" id="UP001596457">
    <property type="component" value="Unassembled WGS sequence"/>
</dbReference>
<dbReference type="RefSeq" id="WP_382199390.1">
    <property type="nucleotide sequence ID" value="NZ_JBHTBZ010000014.1"/>
</dbReference>
<protein>
    <recommendedName>
        <fullName evidence="5">DUF3311 domain-containing protein</fullName>
    </recommendedName>
</protein>
<accession>A0ABW2SAB1</accession>
<reference evidence="4" key="1">
    <citation type="journal article" date="2019" name="Int. J. Syst. Evol. Microbiol.">
        <title>The Global Catalogue of Microorganisms (GCM) 10K type strain sequencing project: providing services to taxonomists for standard genome sequencing and annotation.</title>
        <authorList>
            <consortium name="The Broad Institute Genomics Platform"/>
            <consortium name="The Broad Institute Genome Sequencing Center for Infectious Disease"/>
            <person name="Wu L."/>
            <person name="Ma J."/>
        </authorList>
    </citation>
    <scope>NUCLEOTIDE SEQUENCE [LARGE SCALE GENOMIC DNA]</scope>
    <source>
        <strain evidence="4">CCUG 53903</strain>
    </source>
</reference>
<evidence type="ECO:0000313" key="4">
    <source>
        <dbReference type="Proteomes" id="UP001596457"/>
    </source>
</evidence>
<comment type="caution">
    <text evidence="3">The sequence shown here is derived from an EMBL/GenBank/DDBJ whole genome shotgun (WGS) entry which is preliminary data.</text>
</comment>
<evidence type="ECO:0008006" key="5">
    <source>
        <dbReference type="Google" id="ProtNLM"/>
    </source>
</evidence>
<keyword evidence="2" id="KW-0812">Transmembrane</keyword>
<organism evidence="3 4">
    <name type="scientific">Hydrogenophaga defluvii</name>
    <dbReference type="NCBI Taxonomy" id="249410"/>
    <lineage>
        <taxon>Bacteria</taxon>
        <taxon>Pseudomonadati</taxon>
        <taxon>Pseudomonadota</taxon>
        <taxon>Betaproteobacteria</taxon>
        <taxon>Burkholderiales</taxon>
        <taxon>Comamonadaceae</taxon>
        <taxon>Hydrogenophaga</taxon>
    </lineage>
</organism>
<keyword evidence="2" id="KW-1133">Transmembrane helix</keyword>
<proteinExistence type="predicted"/>
<keyword evidence="4" id="KW-1185">Reference proteome</keyword>
<feature type="transmembrane region" description="Helical" evidence="2">
    <location>
        <begin position="37"/>
        <end position="60"/>
    </location>
</feature>
<gene>
    <name evidence="3" type="ORF">ACFQU0_06660</name>
</gene>
<dbReference type="EMBL" id="JBHTBZ010000014">
    <property type="protein sequence ID" value="MFC7460108.1"/>
    <property type="molecule type" value="Genomic_DNA"/>
</dbReference>
<keyword evidence="2" id="KW-0472">Membrane</keyword>
<sequence length="94" mass="10073">MLERLGTQRLLALFAAGWLLFNFPLLALWDHDATLWGLPLFPVALFVLWAALIVVLAWAVEQGANSRSTAEPTEATTGLANGPTTAPITGPDSD</sequence>
<evidence type="ECO:0000313" key="3">
    <source>
        <dbReference type="EMBL" id="MFC7460108.1"/>
    </source>
</evidence>
<name>A0ABW2SAB1_9BURK</name>